<dbReference type="PROSITE" id="PS01085">
    <property type="entry name" value="RIBUL_P_3_EPIMER_1"/>
    <property type="match status" value="1"/>
</dbReference>
<evidence type="ECO:0000256" key="11">
    <source>
        <dbReference type="PIRNR" id="PIRNR001461"/>
    </source>
</evidence>
<comment type="cofactor">
    <cofactor evidence="10 13">
        <name>a divalent metal cation</name>
        <dbReference type="ChEBI" id="CHEBI:60240"/>
    </cofactor>
    <text evidence="10 13">Binds 1 divalent metal cation per subunit.</text>
</comment>
<evidence type="ECO:0000256" key="4">
    <source>
        <dbReference type="ARBA" id="ARBA00001947"/>
    </source>
</evidence>
<evidence type="ECO:0000313" key="15">
    <source>
        <dbReference type="EMBL" id="OUP52883.1"/>
    </source>
</evidence>
<proteinExistence type="inferred from homology"/>
<dbReference type="CDD" id="cd00429">
    <property type="entry name" value="RPE"/>
    <property type="match status" value="1"/>
</dbReference>
<reference evidence="17 18" key="1">
    <citation type="submission" date="2017-04" db="EMBL/GenBank/DDBJ databases">
        <title>Function of individual gut microbiota members based on whole genome sequencing of pure cultures obtained from chicken caecum.</title>
        <authorList>
            <person name="Medvecky M."/>
            <person name="Cejkova D."/>
            <person name="Polansky O."/>
            <person name="Karasova D."/>
            <person name="Kubasova T."/>
            <person name="Cizek A."/>
            <person name="Rychlik I."/>
        </authorList>
    </citation>
    <scope>NUCLEOTIDE SEQUENCE [LARGE SCALE GENOMIC DNA]</scope>
    <source>
        <strain evidence="17">An179</strain>
        <strain evidence="18">An180</strain>
    </source>
</reference>
<dbReference type="PANTHER" id="PTHR11749">
    <property type="entry name" value="RIBULOSE-5-PHOSPHATE-3-EPIMERASE"/>
    <property type="match status" value="1"/>
</dbReference>
<feature type="binding site" evidence="14">
    <location>
        <position position="177"/>
    </location>
    <ligand>
        <name>substrate</name>
    </ligand>
</feature>
<comment type="caution">
    <text evidence="16">The sequence shown here is derived from an EMBL/GenBank/DDBJ whole genome shotgun (WGS) entry which is preliminary data.</text>
</comment>
<evidence type="ECO:0000256" key="5">
    <source>
        <dbReference type="ARBA" id="ARBA00001954"/>
    </source>
</evidence>
<feature type="binding site" evidence="10 13">
    <location>
        <position position="175"/>
    </location>
    <ligand>
        <name>a divalent metal cation</name>
        <dbReference type="ChEBI" id="CHEBI:60240"/>
    </ligand>
</feature>
<comment type="pathway">
    <text evidence="10">Carbohydrate degradation.</text>
</comment>
<comment type="cofactor">
    <cofactor evidence="5">
        <name>Fe(2+)</name>
        <dbReference type="ChEBI" id="CHEBI:29033"/>
    </cofactor>
</comment>
<dbReference type="InterPro" id="IPR013785">
    <property type="entry name" value="Aldolase_TIM"/>
</dbReference>
<evidence type="ECO:0000256" key="2">
    <source>
        <dbReference type="ARBA" id="ARBA00001936"/>
    </source>
</evidence>
<sequence>MKIKLSPSILSADFANLERDIKVAVDAGAEYVHVDVMDGHFVPNITIGAPVVKSLRKATDAVLDVHLMISDPDKYLDDFIKAGSDIITVHCEANGDTREQLRKIRAAGIKAACVIKPATPVETAIELLPECDMILLMTVEPGFGGQGFIPECMDKIRALRKAIQDGGYQCELEIDGGVKQNNVVECIEAGADVIVAGSAVFGGDIAANVKGFLEKFEEGAAKAQWTK</sequence>
<dbReference type="InterPro" id="IPR011060">
    <property type="entry name" value="RibuloseP-bd_barrel"/>
</dbReference>
<evidence type="ECO:0000256" key="12">
    <source>
        <dbReference type="PIRSR" id="PIRSR001461-1"/>
    </source>
</evidence>
<evidence type="ECO:0000256" key="1">
    <source>
        <dbReference type="ARBA" id="ARBA00001782"/>
    </source>
</evidence>
<feature type="binding site" evidence="10 14">
    <location>
        <begin position="142"/>
        <end position="145"/>
    </location>
    <ligand>
        <name>substrate</name>
    </ligand>
</feature>
<dbReference type="NCBIfam" id="TIGR01163">
    <property type="entry name" value="rpe"/>
    <property type="match status" value="1"/>
</dbReference>
<dbReference type="Pfam" id="PF00834">
    <property type="entry name" value="Ribul_P_3_epim"/>
    <property type="match status" value="1"/>
</dbReference>
<comment type="similarity">
    <text evidence="6 10 11">Belongs to the ribulose-phosphate 3-epimerase family.</text>
</comment>
<dbReference type="GO" id="GO:0046872">
    <property type="term" value="F:metal ion binding"/>
    <property type="evidence" value="ECO:0007669"/>
    <property type="project" value="UniProtKB-UniRule"/>
</dbReference>
<dbReference type="HAMAP" id="MF_02227">
    <property type="entry name" value="RPE"/>
    <property type="match status" value="1"/>
</dbReference>
<evidence type="ECO:0000256" key="13">
    <source>
        <dbReference type="PIRSR" id="PIRSR001461-2"/>
    </source>
</evidence>
<feature type="binding site" evidence="10 14">
    <location>
        <position position="66"/>
    </location>
    <ligand>
        <name>substrate</name>
    </ligand>
</feature>
<dbReference type="Gene3D" id="3.20.20.70">
    <property type="entry name" value="Aldolase class I"/>
    <property type="match status" value="1"/>
</dbReference>
<reference evidence="16" key="2">
    <citation type="journal article" date="2018" name="BMC Genomics">
        <title>Whole genome sequencing and function prediction of 133 gut anaerobes isolated from chicken caecum in pure cultures.</title>
        <authorList>
            <person name="Medvecky M."/>
            <person name="Cejkova D."/>
            <person name="Polansky O."/>
            <person name="Karasova D."/>
            <person name="Kubasova T."/>
            <person name="Cizek A."/>
            <person name="Rychlik I."/>
        </authorList>
    </citation>
    <scope>NUCLEOTIDE SEQUENCE</scope>
    <source>
        <strain evidence="16">An179</strain>
        <strain evidence="15">An180</strain>
    </source>
</reference>
<comment type="cofactor">
    <cofactor evidence="3">
        <name>Co(2+)</name>
        <dbReference type="ChEBI" id="CHEBI:48828"/>
    </cofactor>
</comment>
<feature type="binding site" evidence="10 14">
    <location>
        <begin position="197"/>
        <end position="198"/>
    </location>
    <ligand>
        <name>substrate</name>
    </ligand>
</feature>
<comment type="cofactor">
    <cofactor evidence="2">
        <name>Mn(2+)</name>
        <dbReference type="ChEBI" id="CHEBI:29035"/>
    </cofactor>
</comment>
<dbReference type="GO" id="GO:0006098">
    <property type="term" value="P:pentose-phosphate shunt"/>
    <property type="evidence" value="ECO:0007669"/>
    <property type="project" value="UniProtKB-UniRule"/>
</dbReference>
<feature type="binding site" evidence="10 14">
    <location>
        <position position="8"/>
    </location>
    <ligand>
        <name>substrate</name>
    </ligand>
</feature>
<feature type="active site" description="Proton acceptor" evidence="10 12">
    <location>
        <position position="35"/>
    </location>
</feature>
<dbReference type="InterPro" id="IPR000056">
    <property type="entry name" value="Ribul_P_3_epim-like"/>
</dbReference>
<dbReference type="RefSeq" id="WP_087372693.1">
    <property type="nucleotide sequence ID" value="NZ_JBKTCX010000016.1"/>
</dbReference>
<keyword evidence="13" id="KW-0862">Zinc</keyword>
<protein>
    <recommendedName>
        <fullName evidence="7 10">Ribulose-phosphate 3-epimerase</fullName>
        <ecNumber evidence="7 10">5.1.3.1</ecNumber>
    </recommendedName>
</protein>
<dbReference type="EMBL" id="NFKL01000013">
    <property type="protein sequence ID" value="OUP57382.1"/>
    <property type="molecule type" value="Genomic_DNA"/>
</dbReference>
<feature type="active site" description="Proton donor" evidence="10 12">
    <location>
        <position position="175"/>
    </location>
</feature>
<dbReference type="FunFam" id="3.20.20.70:FF:000004">
    <property type="entry name" value="Ribulose-phosphate 3-epimerase"/>
    <property type="match status" value="1"/>
</dbReference>
<gene>
    <name evidence="10" type="primary">rpe</name>
    <name evidence="16" type="ORF">B5F15_09740</name>
    <name evidence="15" type="ORF">B5F17_07830</name>
</gene>
<keyword evidence="13" id="KW-0170">Cobalt</keyword>
<evidence type="ECO:0000313" key="18">
    <source>
        <dbReference type="Proteomes" id="UP000195897"/>
    </source>
</evidence>
<dbReference type="EC" id="5.1.3.1" evidence="7 10"/>
<dbReference type="PIRSF" id="PIRSF001461">
    <property type="entry name" value="RPE"/>
    <property type="match status" value="1"/>
</dbReference>
<evidence type="ECO:0000256" key="8">
    <source>
        <dbReference type="ARBA" id="ARBA00022723"/>
    </source>
</evidence>
<dbReference type="GO" id="GO:0019323">
    <property type="term" value="P:pentose catabolic process"/>
    <property type="evidence" value="ECO:0007669"/>
    <property type="project" value="UniProtKB-UniRule"/>
</dbReference>
<dbReference type="EMBL" id="NFKK01000007">
    <property type="protein sequence ID" value="OUP52883.1"/>
    <property type="molecule type" value="Genomic_DNA"/>
</dbReference>
<keyword evidence="10 11" id="KW-0119">Carbohydrate metabolism</keyword>
<evidence type="ECO:0000256" key="10">
    <source>
        <dbReference type="HAMAP-Rule" id="MF_02227"/>
    </source>
</evidence>
<evidence type="ECO:0000256" key="7">
    <source>
        <dbReference type="ARBA" id="ARBA00013188"/>
    </source>
</evidence>
<dbReference type="GO" id="GO:0004750">
    <property type="term" value="F:D-ribulose-phosphate 3-epimerase activity"/>
    <property type="evidence" value="ECO:0007669"/>
    <property type="project" value="UniProtKB-UniRule"/>
</dbReference>
<evidence type="ECO:0000256" key="9">
    <source>
        <dbReference type="ARBA" id="ARBA00023235"/>
    </source>
</evidence>
<comment type="function">
    <text evidence="10">Catalyzes the reversible epimerization of D-ribulose 5-phosphate to D-xylulose 5-phosphate.</text>
</comment>
<comment type="cofactor">
    <cofactor evidence="4">
        <name>Zn(2+)</name>
        <dbReference type="ChEBI" id="CHEBI:29105"/>
    </cofactor>
</comment>
<evidence type="ECO:0000256" key="6">
    <source>
        <dbReference type="ARBA" id="ARBA00009541"/>
    </source>
</evidence>
<comment type="catalytic activity">
    <reaction evidence="1 10 11">
        <text>D-ribulose 5-phosphate = D-xylulose 5-phosphate</text>
        <dbReference type="Rhea" id="RHEA:13677"/>
        <dbReference type="ChEBI" id="CHEBI:57737"/>
        <dbReference type="ChEBI" id="CHEBI:58121"/>
        <dbReference type="EC" id="5.1.3.1"/>
    </reaction>
</comment>
<dbReference type="Proteomes" id="UP000195897">
    <property type="component" value="Unassembled WGS sequence"/>
</dbReference>
<dbReference type="PROSITE" id="PS01086">
    <property type="entry name" value="RIBUL_P_3_EPIMER_2"/>
    <property type="match status" value="1"/>
</dbReference>
<keyword evidence="9 10" id="KW-0413">Isomerase</keyword>
<keyword evidence="8 10" id="KW-0479">Metal-binding</keyword>
<evidence type="ECO:0000256" key="14">
    <source>
        <dbReference type="PIRSR" id="PIRSR001461-3"/>
    </source>
</evidence>
<dbReference type="InterPro" id="IPR026019">
    <property type="entry name" value="Ribul_P_3_epim"/>
</dbReference>
<evidence type="ECO:0000313" key="17">
    <source>
        <dbReference type="Proteomes" id="UP000195326"/>
    </source>
</evidence>
<dbReference type="GO" id="GO:0005737">
    <property type="term" value="C:cytoplasm"/>
    <property type="evidence" value="ECO:0007669"/>
    <property type="project" value="UniProtKB-ARBA"/>
</dbReference>
<feature type="binding site" evidence="10 13">
    <location>
        <position position="35"/>
    </location>
    <ligand>
        <name>a divalent metal cation</name>
        <dbReference type="ChEBI" id="CHEBI:60240"/>
    </ligand>
</feature>
<keyword evidence="13" id="KW-0464">Manganese</keyword>
<evidence type="ECO:0000256" key="3">
    <source>
        <dbReference type="ARBA" id="ARBA00001941"/>
    </source>
</evidence>
<feature type="binding site" evidence="10">
    <location>
        <begin position="175"/>
        <end position="177"/>
    </location>
    <ligand>
        <name>substrate</name>
    </ligand>
</feature>
<evidence type="ECO:0000313" key="16">
    <source>
        <dbReference type="EMBL" id="OUP57382.1"/>
    </source>
</evidence>
<accession>A0A1Y4LSY1</accession>
<feature type="binding site" evidence="10 13">
    <location>
        <position position="66"/>
    </location>
    <ligand>
        <name>a divalent metal cation</name>
        <dbReference type="ChEBI" id="CHEBI:60240"/>
    </ligand>
</feature>
<feature type="binding site" evidence="10 13">
    <location>
        <position position="33"/>
    </location>
    <ligand>
        <name>a divalent metal cation</name>
        <dbReference type="ChEBI" id="CHEBI:60240"/>
    </ligand>
</feature>
<dbReference type="NCBIfam" id="NF004076">
    <property type="entry name" value="PRK05581.1-4"/>
    <property type="match status" value="1"/>
</dbReference>
<dbReference type="SUPFAM" id="SSF51366">
    <property type="entry name" value="Ribulose-phoshate binding barrel"/>
    <property type="match status" value="1"/>
</dbReference>
<name>A0A1Y4LSY1_9FIRM</name>
<dbReference type="AlphaFoldDB" id="A0A1Y4LSY1"/>
<dbReference type="STRING" id="501571.GCA_900143195_00817"/>
<organism evidence="16 17">
    <name type="scientific">Butyricicoccus pullicaecorum</name>
    <dbReference type="NCBI Taxonomy" id="501571"/>
    <lineage>
        <taxon>Bacteria</taxon>
        <taxon>Bacillati</taxon>
        <taxon>Bacillota</taxon>
        <taxon>Clostridia</taxon>
        <taxon>Eubacteriales</taxon>
        <taxon>Butyricicoccaceae</taxon>
        <taxon>Butyricicoccus</taxon>
    </lineage>
</organism>
<dbReference type="Proteomes" id="UP000195326">
    <property type="component" value="Unassembled WGS sequence"/>
</dbReference>